<proteinExistence type="predicted"/>
<evidence type="ECO:0000256" key="1">
    <source>
        <dbReference type="SAM" id="MobiDB-lite"/>
    </source>
</evidence>
<evidence type="ECO:0000313" key="3">
    <source>
        <dbReference type="Proteomes" id="UP001217918"/>
    </source>
</evidence>
<protein>
    <submittedName>
        <fullName evidence="2">Uncharacterized protein</fullName>
    </submittedName>
</protein>
<dbReference type="Proteomes" id="UP001217918">
    <property type="component" value="Unassembled WGS sequence"/>
</dbReference>
<evidence type="ECO:0000313" key="2">
    <source>
        <dbReference type="EMBL" id="KAK2071470.1"/>
    </source>
</evidence>
<name>A0AAD9I6F7_9PEZI</name>
<accession>A0AAD9I6F7</accession>
<feature type="region of interest" description="Disordered" evidence="1">
    <location>
        <begin position="161"/>
        <end position="183"/>
    </location>
</feature>
<reference evidence="2" key="1">
    <citation type="journal article" date="2023" name="Mol. Plant Microbe Interact.">
        <title>Elucidating the Obligate Nature and Biological Capacity of an Invasive Fungal Corn Pathogen.</title>
        <authorList>
            <person name="MacCready J.S."/>
            <person name="Roggenkamp E.M."/>
            <person name="Gdanetz K."/>
            <person name="Chilvers M.I."/>
        </authorList>
    </citation>
    <scope>NUCLEOTIDE SEQUENCE</scope>
    <source>
        <strain evidence="2">PM02</strain>
    </source>
</reference>
<organism evidence="2 3">
    <name type="scientific">Phyllachora maydis</name>
    <dbReference type="NCBI Taxonomy" id="1825666"/>
    <lineage>
        <taxon>Eukaryota</taxon>
        <taxon>Fungi</taxon>
        <taxon>Dikarya</taxon>
        <taxon>Ascomycota</taxon>
        <taxon>Pezizomycotina</taxon>
        <taxon>Sordariomycetes</taxon>
        <taxon>Sordariomycetidae</taxon>
        <taxon>Phyllachorales</taxon>
        <taxon>Phyllachoraceae</taxon>
        <taxon>Phyllachora</taxon>
    </lineage>
</organism>
<sequence length="196" mass="22533">MVRSPTFSKSAESDYSETERRLFQKSHPHLRSARKVELRLPVTASDIYFQHENRKIFFSRTCARTFFDNLRSGSLQNRGSRIVVGDVLKGVVMAVYWSESIASFFRHRFHRTLDDENAKHCLTFVQERLGVLTEGQSGHREQLKSDHETIIKTISGSAESLDVSQKSHHGPHTASSHQYQFERQNKLIARGSETAR</sequence>
<dbReference type="EMBL" id="JAQQPM010000005">
    <property type="protein sequence ID" value="KAK2071470.1"/>
    <property type="molecule type" value="Genomic_DNA"/>
</dbReference>
<gene>
    <name evidence="2" type="ORF">P8C59_005892</name>
</gene>
<comment type="caution">
    <text evidence="2">The sequence shown here is derived from an EMBL/GenBank/DDBJ whole genome shotgun (WGS) entry which is preliminary data.</text>
</comment>
<dbReference type="AlphaFoldDB" id="A0AAD9I6F7"/>
<feature type="compositionally biased region" description="Polar residues" evidence="1">
    <location>
        <begin position="173"/>
        <end position="182"/>
    </location>
</feature>
<keyword evidence="3" id="KW-1185">Reference proteome</keyword>